<keyword evidence="3" id="KW-0408">Iron</keyword>
<protein>
    <submittedName>
        <fullName evidence="6">4Fe-4S ferredoxin</fullName>
    </submittedName>
</protein>
<dbReference type="InterPro" id="IPR050954">
    <property type="entry name" value="ET_IronSulfur_Cluster-Binding"/>
</dbReference>
<dbReference type="CDD" id="cd10551">
    <property type="entry name" value="PsrB"/>
    <property type="match status" value="1"/>
</dbReference>
<evidence type="ECO:0000256" key="3">
    <source>
        <dbReference type="ARBA" id="ARBA00023004"/>
    </source>
</evidence>
<organism evidence="6 7">
    <name type="scientific">Pseudodesulfovibrio nedwellii</name>
    <dbReference type="NCBI Taxonomy" id="2973072"/>
    <lineage>
        <taxon>Bacteria</taxon>
        <taxon>Pseudomonadati</taxon>
        <taxon>Thermodesulfobacteriota</taxon>
        <taxon>Desulfovibrionia</taxon>
        <taxon>Desulfovibrionales</taxon>
        <taxon>Desulfovibrionaceae</taxon>
    </lineage>
</organism>
<gene>
    <name evidence="6" type="ORF">SYK_15940</name>
</gene>
<evidence type="ECO:0000259" key="5">
    <source>
        <dbReference type="PROSITE" id="PS51379"/>
    </source>
</evidence>
<dbReference type="PANTHER" id="PTHR43177:SF3">
    <property type="entry name" value="PROTEIN NRFC HOMOLOG"/>
    <property type="match status" value="1"/>
</dbReference>
<dbReference type="PANTHER" id="PTHR43177">
    <property type="entry name" value="PROTEIN NRFC"/>
    <property type="match status" value="1"/>
</dbReference>
<keyword evidence="1" id="KW-0004">4Fe-4S</keyword>
<feature type="domain" description="4Fe-4S ferredoxin-type" evidence="5">
    <location>
        <begin position="80"/>
        <end position="109"/>
    </location>
</feature>
<evidence type="ECO:0000256" key="1">
    <source>
        <dbReference type="ARBA" id="ARBA00022485"/>
    </source>
</evidence>
<dbReference type="Proteomes" id="UP001317742">
    <property type="component" value="Chromosome"/>
</dbReference>
<feature type="domain" description="4Fe-4S ferredoxin-type" evidence="5">
    <location>
        <begin position="48"/>
        <end position="79"/>
    </location>
</feature>
<dbReference type="RefSeq" id="WP_281763091.1">
    <property type="nucleotide sequence ID" value="NZ_AP026709.1"/>
</dbReference>
<dbReference type="InterPro" id="IPR017896">
    <property type="entry name" value="4Fe4S_Fe-S-bd"/>
</dbReference>
<dbReference type="EMBL" id="AP026709">
    <property type="protein sequence ID" value="BDQ37234.1"/>
    <property type="molecule type" value="Genomic_DNA"/>
</dbReference>
<dbReference type="Pfam" id="PF13247">
    <property type="entry name" value="Fer4_11"/>
    <property type="match status" value="2"/>
</dbReference>
<keyword evidence="2" id="KW-0479">Metal-binding</keyword>
<evidence type="ECO:0000313" key="6">
    <source>
        <dbReference type="EMBL" id="BDQ37234.1"/>
    </source>
</evidence>
<evidence type="ECO:0000256" key="4">
    <source>
        <dbReference type="ARBA" id="ARBA00023014"/>
    </source>
</evidence>
<sequence>MRYGMIIDLARCIGCNACTVACKSHNGTPKDIFWSQVLVEEKGEYPNARVVPTPILCMHCEDAPCVKACPTGASYKDENGIVHVNQDKCIGCKSCMVACAYDARKFMGGEPKSYFPGKEVTELEEVQHTEFSRGVVSKCDFCADRLKEDLLPACVGTCPAQARIFGDLDDPGSEVSKILVKKSGRTLLSHKGTKPSVYYLAR</sequence>
<dbReference type="Pfam" id="PF12797">
    <property type="entry name" value="Fer4_2"/>
    <property type="match status" value="1"/>
</dbReference>
<reference evidence="6 7" key="1">
    <citation type="submission" date="2022-08" db="EMBL/GenBank/DDBJ databases">
        <title>Genome Sequence of the sulphate-reducing bacterium, Pseudodesulfovibrio sp. SYK.</title>
        <authorList>
            <person name="Kondo R."/>
            <person name="Kataoka T."/>
        </authorList>
    </citation>
    <scope>NUCLEOTIDE SEQUENCE [LARGE SCALE GENOMIC DNA]</scope>
    <source>
        <strain evidence="6 7">SYK</strain>
    </source>
</reference>
<name>A0ABN6S201_9BACT</name>
<dbReference type="PROSITE" id="PS51379">
    <property type="entry name" value="4FE4S_FER_2"/>
    <property type="match status" value="3"/>
</dbReference>
<dbReference type="Gene3D" id="3.30.70.20">
    <property type="match status" value="2"/>
</dbReference>
<evidence type="ECO:0000313" key="7">
    <source>
        <dbReference type="Proteomes" id="UP001317742"/>
    </source>
</evidence>
<dbReference type="SUPFAM" id="SSF54862">
    <property type="entry name" value="4Fe-4S ferredoxins"/>
    <property type="match status" value="1"/>
</dbReference>
<keyword evidence="4" id="KW-0411">Iron-sulfur</keyword>
<accession>A0ABN6S201</accession>
<feature type="domain" description="4Fe-4S ferredoxin-type" evidence="5">
    <location>
        <begin position="3"/>
        <end position="32"/>
    </location>
</feature>
<keyword evidence="7" id="KW-1185">Reference proteome</keyword>
<proteinExistence type="predicted"/>
<evidence type="ECO:0000256" key="2">
    <source>
        <dbReference type="ARBA" id="ARBA00022723"/>
    </source>
</evidence>